<proteinExistence type="predicted"/>
<feature type="region of interest" description="Disordered" evidence="1">
    <location>
        <begin position="309"/>
        <end position="339"/>
    </location>
</feature>
<feature type="transmembrane region" description="Helical" evidence="2">
    <location>
        <begin position="12"/>
        <end position="36"/>
    </location>
</feature>
<feature type="compositionally biased region" description="Basic and acidic residues" evidence="1">
    <location>
        <begin position="310"/>
        <end position="339"/>
    </location>
</feature>
<keyword evidence="4" id="KW-1185">Reference proteome</keyword>
<dbReference type="RefSeq" id="WP_341266518.1">
    <property type="nucleotide sequence ID" value="NZ_CP146843.1"/>
</dbReference>
<name>A0ABZ2UA26_ASHYP</name>
<keyword evidence="2" id="KW-0812">Transmembrane</keyword>
<evidence type="ECO:0000313" key="4">
    <source>
        <dbReference type="Proteomes" id="UP001484199"/>
    </source>
</evidence>
<dbReference type="Proteomes" id="UP001484199">
    <property type="component" value="Chromosome"/>
</dbReference>
<gene>
    <name evidence="3" type="ORF">AshY1_05190</name>
</gene>
<evidence type="ECO:0000256" key="1">
    <source>
        <dbReference type="SAM" id="MobiDB-lite"/>
    </source>
</evidence>
<evidence type="ECO:0000256" key="2">
    <source>
        <dbReference type="SAM" id="Phobius"/>
    </source>
</evidence>
<sequence>MKIKQINKKINVSITVFIFFVFMILFFNNIALISVLGETETKLETDLTTRNLGEIIRQADKTPEQQILDTLKAKNSNVKIDQLDVVFQNNTKANIQVGTNNNNYKKTEGNKVEVTFTLKTRPLSEIFSNRELGAIKLSQKDKKTFEFDDLLTKILEKNIKAPKKEYLQQILSLVTGADLKTNKVKIKDKQNDWKKVYEGEVEFSYTYFFDLSNFIDVSKKLDISIPQEKTLKKDLFEKFIRQYIKEEISKSFKDNQLQEDKIIISDVNPEITEGSAHDKGKFNLQVDDSLIKGKVNDLTWKKQVQTSSTTEKKESITDQKDLKKENSKDKESTTEDVKTEDKDKSSNVKWWISLGIAIVIATLAFVGYYFYNMNKKKLE</sequence>
<evidence type="ECO:0000313" key="3">
    <source>
        <dbReference type="EMBL" id="WYY26617.1"/>
    </source>
</evidence>
<accession>A0ABZ2UA26</accession>
<keyword evidence="2" id="KW-1133">Transmembrane helix</keyword>
<feature type="transmembrane region" description="Helical" evidence="2">
    <location>
        <begin position="350"/>
        <end position="371"/>
    </location>
</feature>
<dbReference type="EMBL" id="CP146843">
    <property type="protein sequence ID" value="WYY26617.1"/>
    <property type="molecule type" value="Genomic_DNA"/>
</dbReference>
<organism evidence="3 4">
    <name type="scientific">Ash yellows phytoplasma</name>
    <dbReference type="NCBI Taxonomy" id="35780"/>
    <lineage>
        <taxon>Bacteria</taxon>
        <taxon>Bacillati</taxon>
        <taxon>Mycoplasmatota</taxon>
        <taxon>Mollicutes</taxon>
        <taxon>Acholeplasmatales</taxon>
        <taxon>Acholeplasmataceae</taxon>
        <taxon>Candidatus Phytoplasma</taxon>
        <taxon>16SrVII (Ash yellows group)</taxon>
    </lineage>
</organism>
<keyword evidence="2" id="KW-0472">Membrane</keyword>
<protein>
    <submittedName>
        <fullName evidence="3">Uncharacterized protein</fullName>
    </submittedName>
</protein>
<reference evidence="3" key="1">
    <citation type="submission" date="2024-03" db="EMBL/GenBank/DDBJ databases">
        <title>The Complete Genome of 'Candidatus Phytoplasma fraxini' AshY1 from the Ash Yellows Group.</title>
        <authorList>
            <person name="Boehm J.W."/>
            <person name="Huettel B."/>
            <person name="Schneider B."/>
            <person name="Kube M."/>
        </authorList>
    </citation>
    <scope>NUCLEOTIDE SEQUENCE [LARGE SCALE GENOMIC DNA]</scope>
    <source>
        <strain evidence="3">AshY1</strain>
    </source>
</reference>